<feature type="domain" description="Amino acid transporter transmembrane" evidence="7">
    <location>
        <begin position="68"/>
        <end position="122"/>
    </location>
</feature>
<keyword evidence="5 6" id="KW-0472">Membrane</keyword>
<accession>A0A251SNL4</accession>
<name>A0A251SNL4_HELAN</name>
<evidence type="ECO:0000313" key="8">
    <source>
        <dbReference type="EMBL" id="OTG00445.1"/>
    </source>
</evidence>
<evidence type="ECO:0000256" key="1">
    <source>
        <dbReference type="ARBA" id="ARBA00004370"/>
    </source>
</evidence>
<sequence length="131" mass="14642">MATISPAISLDRRISPTISLLKSVNFTRSTDFIGDVTRSTDFIDDFTFQGFFLRRFRHQIYWVQLLGTLLTASAHVMAVVIGSGVLSLAWCLAQLGWILGVLLLAAFAVITWFCFSVFSICVVLLVLFVFQ</sequence>
<comment type="subcellular location">
    <subcellularLocation>
        <location evidence="1">Membrane</location>
    </subcellularLocation>
</comment>
<evidence type="ECO:0000256" key="2">
    <source>
        <dbReference type="ARBA" id="ARBA00022692"/>
    </source>
</evidence>
<evidence type="ECO:0000256" key="4">
    <source>
        <dbReference type="ARBA" id="ARBA00022989"/>
    </source>
</evidence>
<organism evidence="8 9">
    <name type="scientific">Helianthus annuus</name>
    <name type="common">Common sunflower</name>
    <dbReference type="NCBI Taxonomy" id="4232"/>
    <lineage>
        <taxon>Eukaryota</taxon>
        <taxon>Viridiplantae</taxon>
        <taxon>Streptophyta</taxon>
        <taxon>Embryophyta</taxon>
        <taxon>Tracheophyta</taxon>
        <taxon>Spermatophyta</taxon>
        <taxon>Magnoliopsida</taxon>
        <taxon>eudicotyledons</taxon>
        <taxon>Gunneridae</taxon>
        <taxon>Pentapetalae</taxon>
        <taxon>asterids</taxon>
        <taxon>campanulids</taxon>
        <taxon>Asterales</taxon>
        <taxon>Asteraceae</taxon>
        <taxon>Asteroideae</taxon>
        <taxon>Heliantheae alliance</taxon>
        <taxon>Heliantheae</taxon>
        <taxon>Helianthus</taxon>
    </lineage>
</organism>
<reference evidence="9" key="1">
    <citation type="journal article" date="2017" name="Nature">
        <title>The sunflower genome provides insights into oil metabolism, flowering and Asterid evolution.</title>
        <authorList>
            <person name="Badouin H."/>
            <person name="Gouzy J."/>
            <person name="Grassa C.J."/>
            <person name="Murat F."/>
            <person name="Staton S.E."/>
            <person name="Cottret L."/>
            <person name="Lelandais-Briere C."/>
            <person name="Owens G.L."/>
            <person name="Carrere S."/>
            <person name="Mayjonade B."/>
            <person name="Legrand L."/>
            <person name="Gill N."/>
            <person name="Kane N.C."/>
            <person name="Bowers J.E."/>
            <person name="Hubner S."/>
            <person name="Bellec A."/>
            <person name="Berard A."/>
            <person name="Berges H."/>
            <person name="Blanchet N."/>
            <person name="Boniface M.C."/>
            <person name="Brunel D."/>
            <person name="Catrice O."/>
            <person name="Chaidir N."/>
            <person name="Claudel C."/>
            <person name="Donnadieu C."/>
            <person name="Faraut T."/>
            <person name="Fievet G."/>
            <person name="Helmstetter N."/>
            <person name="King M."/>
            <person name="Knapp S.J."/>
            <person name="Lai Z."/>
            <person name="Le Paslier M.C."/>
            <person name="Lippi Y."/>
            <person name="Lorenzon L."/>
            <person name="Mandel J.R."/>
            <person name="Marage G."/>
            <person name="Marchand G."/>
            <person name="Marquand E."/>
            <person name="Bret-Mestries E."/>
            <person name="Morien E."/>
            <person name="Nambeesan S."/>
            <person name="Nguyen T."/>
            <person name="Pegot-Espagnet P."/>
            <person name="Pouilly N."/>
            <person name="Raftis F."/>
            <person name="Sallet E."/>
            <person name="Schiex T."/>
            <person name="Thomas J."/>
            <person name="Vandecasteele C."/>
            <person name="Vares D."/>
            <person name="Vear F."/>
            <person name="Vautrin S."/>
            <person name="Crespi M."/>
            <person name="Mangin B."/>
            <person name="Burke J.M."/>
            <person name="Salse J."/>
            <person name="Munos S."/>
            <person name="Vincourt P."/>
            <person name="Rieseberg L.H."/>
            <person name="Langlade N.B."/>
        </authorList>
    </citation>
    <scope>NUCLEOTIDE SEQUENCE [LARGE SCALE GENOMIC DNA]</scope>
    <source>
        <strain evidence="9">cv. SF193</strain>
    </source>
</reference>
<keyword evidence="3" id="KW-0029">Amino-acid transport</keyword>
<evidence type="ECO:0000259" key="7">
    <source>
        <dbReference type="Pfam" id="PF01490"/>
    </source>
</evidence>
<dbReference type="GO" id="GO:0016020">
    <property type="term" value="C:membrane"/>
    <property type="evidence" value="ECO:0007669"/>
    <property type="project" value="UniProtKB-SubCell"/>
</dbReference>
<evidence type="ECO:0000256" key="3">
    <source>
        <dbReference type="ARBA" id="ARBA00022970"/>
    </source>
</evidence>
<dbReference type="GO" id="GO:0006865">
    <property type="term" value="P:amino acid transport"/>
    <property type="evidence" value="ECO:0007669"/>
    <property type="project" value="UniProtKB-KW"/>
</dbReference>
<dbReference type="InParanoid" id="A0A251SNL4"/>
<protein>
    <submittedName>
        <fullName evidence="8">Putative amino acid transporter, transmembrane domain-containing protein</fullName>
    </submittedName>
</protein>
<gene>
    <name evidence="8" type="ORF">HannXRQ_Chr13g0391101</name>
</gene>
<dbReference type="Proteomes" id="UP000215914">
    <property type="component" value="Chromosome 13"/>
</dbReference>
<evidence type="ECO:0000256" key="6">
    <source>
        <dbReference type="SAM" id="Phobius"/>
    </source>
</evidence>
<keyword evidence="2 6" id="KW-0812">Transmembrane</keyword>
<feature type="transmembrane region" description="Helical" evidence="6">
    <location>
        <begin position="60"/>
        <end position="85"/>
    </location>
</feature>
<feature type="transmembrane region" description="Helical" evidence="6">
    <location>
        <begin position="97"/>
        <end position="130"/>
    </location>
</feature>
<proteinExistence type="predicted"/>
<evidence type="ECO:0000313" key="9">
    <source>
        <dbReference type="Proteomes" id="UP000215914"/>
    </source>
</evidence>
<keyword evidence="9" id="KW-1185">Reference proteome</keyword>
<keyword evidence="4 6" id="KW-1133">Transmembrane helix</keyword>
<evidence type="ECO:0000256" key="5">
    <source>
        <dbReference type="ARBA" id="ARBA00023136"/>
    </source>
</evidence>
<dbReference type="Pfam" id="PF01490">
    <property type="entry name" value="Aa_trans"/>
    <property type="match status" value="1"/>
</dbReference>
<dbReference type="EMBL" id="CM007902">
    <property type="protein sequence ID" value="OTG00445.1"/>
    <property type="molecule type" value="Genomic_DNA"/>
</dbReference>
<dbReference type="InterPro" id="IPR013057">
    <property type="entry name" value="AA_transpt_TM"/>
</dbReference>
<keyword evidence="3" id="KW-0813">Transport</keyword>
<dbReference type="AlphaFoldDB" id="A0A251SNL4"/>